<dbReference type="InterPro" id="IPR029442">
    <property type="entry name" value="GyrI-like"/>
</dbReference>
<evidence type="ECO:0000313" key="3">
    <source>
        <dbReference type="Proteomes" id="UP000018004"/>
    </source>
</evidence>
<reference evidence="2 3" key="1">
    <citation type="submission" date="2013-08" db="EMBL/GenBank/DDBJ databases">
        <title>Flavobacterium limnosediminis JC2902 genome sequencing.</title>
        <authorList>
            <person name="Lee K."/>
            <person name="Yi H."/>
            <person name="Park S."/>
            <person name="Chun J."/>
        </authorList>
    </citation>
    <scope>NUCLEOTIDE SEQUENCE [LARGE SCALE GENOMIC DNA]</scope>
    <source>
        <strain evidence="2 3">JC2902</strain>
    </source>
</reference>
<dbReference type="CDD" id="cd07818">
    <property type="entry name" value="SRPBCC_1"/>
    <property type="match status" value="1"/>
</dbReference>
<dbReference type="EMBL" id="AVGG01000018">
    <property type="protein sequence ID" value="ESU26580.1"/>
    <property type="molecule type" value="Genomic_DNA"/>
</dbReference>
<accession>V6SQ84</accession>
<dbReference type="Gene3D" id="3.20.80.10">
    <property type="entry name" value="Regulatory factor, effector binding domain"/>
    <property type="match status" value="1"/>
</dbReference>
<organism evidence="2 3">
    <name type="scientific">Flavobacterium limnosediminis JC2902</name>
    <dbReference type="NCBI Taxonomy" id="1341181"/>
    <lineage>
        <taxon>Bacteria</taxon>
        <taxon>Pseudomonadati</taxon>
        <taxon>Bacteroidota</taxon>
        <taxon>Flavobacteriia</taxon>
        <taxon>Flavobacteriales</taxon>
        <taxon>Flavobacteriaceae</taxon>
        <taxon>Flavobacterium</taxon>
    </lineage>
</organism>
<dbReference type="STRING" id="1341181.FLJC2902T_25530"/>
<proteinExistence type="predicted"/>
<dbReference type="InterPro" id="IPR023393">
    <property type="entry name" value="START-like_dom_sf"/>
</dbReference>
<evidence type="ECO:0000313" key="2">
    <source>
        <dbReference type="EMBL" id="ESU26580.1"/>
    </source>
</evidence>
<dbReference type="eggNOG" id="COG4978">
    <property type="taxonomic scope" value="Bacteria"/>
</dbReference>
<dbReference type="Proteomes" id="UP000018004">
    <property type="component" value="Unassembled WGS sequence"/>
</dbReference>
<protein>
    <recommendedName>
        <fullName evidence="1">GyrI-like small molecule binding domain-containing protein</fullName>
    </recommendedName>
</protein>
<evidence type="ECO:0000259" key="1">
    <source>
        <dbReference type="Pfam" id="PF06445"/>
    </source>
</evidence>
<dbReference type="PATRIC" id="fig|1341181.4.peg.2513"/>
<comment type="caution">
    <text evidence="2">The sequence shown here is derived from an EMBL/GenBank/DDBJ whole genome shotgun (WGS) entry which is preliminary data.</text>
</comment>
<dbReference type="AlphaFoldDB" id="V6SQ84"/>
<dbReference type="InterPro" id="IPR011256">
    <property type="entry name" value="Reg_factor_effector_dom_sf"/>
</dbReference>
<dbReference type="SUPFAM" id="SSF55961">
    <property type="entry name" value="Bet v1-like"/>
    <property type="match status" value="1"/>
</dbReference>
<sequence length="357" mass="40912">MRIVKYIFLLILLALIAITVYIGTQDGHFDIKRSKVINIPQPVLYHYINDYKNWEDWGPWADEDKSLQYKYGEKTHGLGASYSWIGKEGEGKMKTVKTIETDSIYQKIYFEDSEPNDVIWGFKKSGNATEVSWRMKGQMTFMMKFFSFFKGGMENMVAPMFEKGLNNIDNLLVKELKTYTVKVNGLTRKSGVYYIKQTVTCKIPSLPKNMGIMFRTITKFAKDNNITVNGAPFSIYDKYDTANGIVTFSACLPIAEEIFTSEGSDIEGGRFYSYLALKTTLTGDYSHSKEAWDQAYAEIAKRKWMENPTGKYIEVYKVGVNQTRKASQWITEIYIPITEKAKPIEVPLALKDSTEVQ</sequence>
<feature type="domain" description="GyrI-like small molecule binding" evidence="1">
    <location>
        <begin position="192"/>
        <end position="337"/>
    </location>
</feature>
<dbReference type="Gene3D" id="3.30.530.20">
    <property type="match status" value="1"/>
</dbReference>
<gene>
    <name evidence="2" type="ORF">FLJC2902T_25530</name>
</gene>
<dbReference type="SUPFAM" id="SSF55136">
    <property type="entry name" value="Probable bacterial effector-binding domain"/>
    <property type="match status" value="1"/>
</dbReference>
<dbReference type="OrthoDB" id="9807923at2"/>
<name>V6SQ84_9FLAO</name>
<dbReference type="RefSeq" id="WP_023580113.1">
    <property type="nucleotide sequence ID" value="NZ_AVGG01000018.1"/>
</dbReference>
<keyword evidence="3" id="KW-1185">Reference proteome</keyword>
<dbReference type="Pfam" id="PF06445">
    <property type="entry name" value="GyrI-like"/>
    <property type="match status" value="1"/>
</dbReference>